<proteinExistence type="predicted"/>
<dbReference type="Proteomes" id="UP001642260">
    <property type="component" value="Unassembled WGS sequence"/>
</dbReference>
<sequence>MLPLARSLPISPETTVLNVVSSLQQTQHILSIDPTRSSLTHHHHTRILDSRETHPELPTRGANDTCHLRKLAKEVASIKAKSFSYCFGRVSISTRRRRRDGSPLVRNSEIVTSYYVGLGGFSVGGQQVSISAPVFAVDASGTAVTRLQTQAYNSLRDAFVKLKKGPVEHLFVRHLLRFIVSLHRESPDGDVSFHPGTFCLAFAPTSSSLLLIMGNVQQQGDTYHLGSSESSYRTVS</sequence>
<accession>A0ABC8IPZ6</accession>
<dbReference type="Gene3D" id="2.40.70.10">
    <property type="entry name" value="Acid Proteases"/>
    <property type="match status" value="1"/>
</dbReference>
<dbReference type="PANTHER" id="PTHR13683:SF274">
    <property type="entry name" value="PROTEIN ASPARTIC PROTEASE IN GUARD CELL 1"/>
    <property type="match status" value="1"/>
</dbReference>
<protein>
    <submittedName>
        <fullName evidence="1">Uncharacterized protein</fullName>
    </submittedName>
</protein>
<reference evidence="1 2" key="1">
    <citation type="submission" date="2022-03" db="EMBL/GenBank/DDBJ databases">
        <authorList>
            <person name="Macdonald S."/>
            <person name="Ahmed S."/>
            <person name="Newling K."/>
        </authorList>
    </citation>
    <scope>NUCLEOTIDE SEQUENCE [LARGE SCALE GENOMIC DNA]</scope>
</reference>
<organism evidence="1 2">
    <name type="scientific">Eruca vesicaria subsp. sativa</name>
    <name type="common">Garden rocket</name>
    <name type="synonym">Eruca sativa</name>
    <dbReference type="NCBI Taxonomy" id="29727"/>
    <lineage>
        <taxon>Eukaryota</taxon>
        <taxon>Viridiplantae</taxon>
        <taxon>Streptophyta</taxon>
        <taxon>Embryophyta</taxon>
        <taxon>Tracheophyta</taxon>
        <taxon>Spermatophyta</taxon>
        <taxon>Magnoliopsida</taxon>
        <taxon>eudicotyledons</taxon>
        <taxon>Gunneridae</taxon>
        <taxon>Pentapetalae</taxon>
        <taxon>rosids</taxon>
        <taxon>malvids</taxon>
        <taxon>Brassicales</taxon>
        <taxon>Brassicaceae</taxon>
        <taxon>Brassiceae</taxon>
        <taxon>Eruca</taxon>
    </lineage>
</organism>
<dbReference type="EMBL" id="CAKOAT010047377">
    <property type="protein sequence ID" value="CAH8290284.1"/>
    <property type="molecule type" value="Genomic_DNA"/>
</dbReference>
<dbReference type="InterPro" id="IPR001461">
    <property type="entry name" value="Aspartic_peptidase_A1"/>
</dbReference>
<dbReference type="SUPFAM" id="SSF50630">
    <property type="entry name" value="Acid proteases"/>
    <property type="match status" value="1"/>
</dbReference>
<evidence type="ECO:0000313" key="2">
    <source>
        <dbReference type="Proteomes" id="UP001642260"/>
    </source>
</evidence>
<keyword evidence="2" id="KW-1185">Reference proteome</keyword>
<dbReference type="InterPro" id="IPR021109">
    <property type="entry name" value="Peptidase_aspartic_dom_sf"/>
</dbReference>
<comment type="caution">
    <text evidence="1">The sequence shown here is derived from an EMBL/GenBank/DDBJ whole genome shotgun (WGS) entry which is preliminary data.</text>
</comment>
<dbReference type="AlphaFoldDB" id="A0ABC8IPZ6"/>
<evidence type="ECO:0000313" key="1">
    <source>
        <dbReference type="EMBL" id="CAH8290284.1"/>
    </source>
</evidence>
<gene>
    <name evidence="1" type="ORF">ERUC_LOCUS1323</name>
</gene>
<name>A0ABC8IPZ6_ERUVS</name>
<dbReference type="PANTHER" id="PTHR13683">
    <property type="entry name" value="ASPARTYL PROTEASES"/>
    <property type="match status" value="1"/>
</dbReference>